<proteinExistence type="predicted"/>
<evidence type="ECO:0000313" key="2">
    <source>
        <dbReference type="EMBL" id="QYW06634.1"/>
    </source>
</evidence>
<evidence type="ECO:0000256" key="1">
    <source>
        <dbReference type="SAM" id="Phobius"/>
    </source>
</evidence>
<keyword evidence="1" id="KW-0472">Membrane</keyword>
<keyword evidence="1" id="KW-1133">Transmembrane helix</keyword>
<feature type="transmembrane region" description="Helical" evidence="1">
    <location>
        <begin position="13"/>
        <end position="32"/>
    </location>
</feature>
<sequence>MASDILTYSPADVKLILCGYILTGVVSVTLQWKGARPFRVIRGIRGKHTRVFNPDLYAVVVVELLQTSISNDIFTSILVQDRQNKSARLEFGVNDKSGTTSYQSSDCFIGAYPDVSFSGELTTYKWEIECLDFISGGIGGNARQGFDILDSANGAIDYISGKGSEFIDSATSFLS</sequence>
<name>A0A975UUE6_9CAUD</name>
<organism evidence="2 3">
    <name type="scientific">Pseudomonas phage UAVern</name>
    <dbReference type="NCBI Taxonomy" id="2856997"/>
    <lineage>
        <taxon>Viruses</taxon>
        <taxon>Duplodnaviria</taxon>
        <taxon>Heunggongvirae</taxon>
        <taxon>Uroviricota</taxon>
        <taxon>Caudoviricetes</taxon>
        <taxon>Vandenendeviridae</taxon>
        <taxon>Gorskivirinae</taxon>
        <taxon>Uavernvirus</taxon>
        <taxon>Uavernvirus uavern</taxon>
    </lineage>
</organism>
<reference evidence="2" key="1">
    <citation type="submission" date="2021-07" db="EMBL/GenBank/DDBJ databases">
        <title>Complete genome sequence and phylogenomic analysis of the two lytic bacteriophage isolated from terrestrial biotopes of Antarctica.</title>
        <authorList>
            <person name="Holovan V."/>
            <person name="Rabalski L."/>
            <person name="Zlatohurska M."/>
            <person name="Andriichuk O."/>
            <person name="Budzanivska I."/>
            <person name="Shevchenko O."/>
            <person name="Gupalo A."/>
        </authorList>
    </citation>
    <scope>NUCLEOTIDE SEQUENCE</scope>
</reference>
<accession>A0A975UUE6</accession>
<protein>
    <submittedName>
        <fullName evidence="2">Uncharacterized protein</fullName>
    </submittedName>
</protein>
<evidence type="ECO:0000313" key="3">
    <source>
        <dbReference type="Proteomes" id="UP001058093"/>
    </source>
</evidence>
<keyword evidence="3" id="KW-1185">Reference proteome</keyword>
<dbReference type="Proteomes" id="UP001058093">
    <property type="component" value="Segment"/>
</dbReference>
<dbReference type="EMBL" id="MZ605293">
    <property type="protein sequence ID" value="QYW06634.1"/>
    <property type="molecule type" value="Genomic_DNA"/>
</dbReference>
<keyword evidence="1" id="KW-0812">Transmembrane</keyword>
<gene>
    <name evidence="2" type="ORF">uav_103</name>
</gene>